<evidence type="ECO:0000256" key="5">
    <source>
        <dbReference type="ARBA" id="ARBA00022438"/>
    </source>
</evidence>
<dbReference type="PANTHER" id="PTHR28570:SF3">
    <property type="entry name" value="ASPARTYL AMINOPEPTIDASE"/>
    <property type="match status" value="1"/>
</dbReference>
<accession>A0A8T8SH56</accession>
<dbReference type="Pfam" id="PF02127">
    <property type="entry name" value="Peptidase_M18"/>
    <property type="match status" value="1"/>
</dbReference>
<reference evidence="13" key="2">
    <citation type="journal article" date="2019" name="IMA Fungus">
        <title>Genome sequencing and comparison of five Tilletia species to identify candidate genes for the detection of regulated species infecting wheat.</title>
        <authorList>
            <person name="Nguyen H.D.T."/>
            <person name="Sultana T."/>
            <person name="Kesanakurti P."/>
            <person name="Hambleton S."/>
        </authorList>
    </citation>
    <scope>NUCLEOTIDE SEQUENCE</scope>
    <source>
        <strain evidence="13">DAOMC 236416</strain>
    </source>
</reference>
<comment type="similarity">
    <text evidence="3 11">Belongs to the peptidase M18 family.</text>
</comment>
<protein>
    <recommendedName>
        <fullName evidence="4">aspartyl aminopeptidase</fullName>
        <ecNumber evidence="4">3.4.11.21</ecNumber>
    </recommendedName>
</protein>
<sequence>MMRSHDTSPESSPPPPQHRTTQPAQEDTSQNMTAAVAIAPLTKGPSPPPAALRFLRYVDASPTPFHATAVSARMLQEAGFERLRESEPWEGKVKKGGRYFFTRNQSALVAFAVGHQFRPGNGVHLVGAHTDSPNFHIKPVSSKKREGYLQCSVETYGGGLWSTWFDRDLSLAGRVIVADSKSNKSFSSQLVHIRRPILRIPTLAIHLNRTANDAFKFNQEDNMVPILGLEAAKALNKPVASDSTAETEAVDAKDSAVGSPTMQSKHHPALLDLIANELSVPVEAIQDFELSLYDVQPAAIGGLNNEFIHSPRLDNQMSCFCATEALINSLSPSKGEKAEPLESSSSIRAIALFDNEEVGSVSTHGAESNMLASTVRRLASMPITGIQTEESEWRDATAYERAIAKSFLISSDMAHGFHPNYSSFYEDQHRPRINGGVVIKTNAKQRYASTAPTTFLLRRLAKLADVPLQEFEVRNDMPCGSTIGPMMSKTGIRTVDLGNPQLSMHSIRETCGSGDVELKIRLFESFFNRFEEVDGELTID</sequence>
<proteinExistence type="inferred from homology"/>
<dbReference type="AlphaFoldDB" id="A0A8T8SH56"/>
<evidence type="ECO:0000256" key="12">
    <source>
        <dbReference type="SAM" id="MobiDB-lite"/>
    </source>
</evidence>
<evidence type="ECO:0000313" key="14">
    <source>
        <dbReference type="Proteomes" id="UP000077521"/>
    </source>
</evidence>
<name>A0A8T8SH56_9BASI</name>
<keyword evidence="5 11" id="KW-0031">Aminopeptidase</keyword>
<keyword evidence="10 11" id="KW-0482">Metalloprotease</keyword>
<dbReference type="Gene3D" id="3.40.630.10">
    <property type="entry name" value="Zn peptidases"/>
    <property type="match status" value="1"/>
</dbReference>
<feature type="compositionally biased region" description="Polar residues" evidence="12">
    <location>
        <begin position="18"/>
        <end position="33"/>
    </location>
</feature>
<keyword evidence="9 11" id="KW-0862">Zinc</keyword>
<dbReference type="EC" id="3.4.11.21" evidence="4"/>
<evidence type="ECO:0000256" key="1">
    <source>
        <dbReference type="ARBA" id="ARBA00001335"/>
    </source>
</evidence>
<evidence type="ECO:0000256" key="10">
    <source>
        <dbReference type="ARBA" id="ARBA00023049"/>
    </source>
</evidence>
<evidence type="ECO:0000256" key="7">
    <source>
        <dbReference type="ARBA" id="ARBA00022723"/>
    </source>
</evidence>
<comment type="catalytic activity">
    <reaction evidence="1">
        <text>Release of an N-terminal aspartate or glutamate from a peptide, with a preference for aspartate.</text>
        <dbReference type="EC" id="3.4.11.21"/>
    </reaction>
</comment>
<dbReference type="SUPFAM" id="SSF53187">
    <property type="entry name" value="Zn-dependent exopeptidases"/>
    <property type="match status" value="1"/>
</dbReference>
<dbReference type="SUPFAM" id="SSF101821">
    <property type="entry name" value="Aminopeptidase/glucanase lid domain"/>
    <property type="match status" value="1"/>
</dbReference>
<gene>
    <name evidence="13" type="ORF">A4X13_0g7940</name>
</gene>
<dbReference type="FunFam" id="2.30.250.10:FF:000001">
    <property type="entry name" value="Aspartyl aminopeptidase 1"/>
    <property type="match status" value="1"/>
</dbReference>
<evidence type="ECO:0000256" key="6">
    <source>
        <dbReference type="ARBA" id="ARBA00022670"/>
    </source>
</evidence>
<dbReference type="CDD" id="cd05658">
    <property type="entry name" value="M18_DAP"/>
    <property type="match status" value="1"/>
</dbReference>
<dbReference type="EMBL" id="LWDF02001158">
    <property type="protein sequence ID" value="KAE8240097.1"/>
    <property type="molecule type" value="Genomic_DNA"/>
</dbReference>
<keyword evidence="14" id="KW-1185">Reference proteome</keyword>
<dbReference type="NCBIfam" id="NF002759">
    <property type="entry name" value="PRK02813.1"/>
    <property type="match status" value="1"/>
</dbReference>
<dbReference type="Proteomes" id="UP000077521">
    <property type="component" value="Unassembled WGS sequence"/>
</dbReference>
<dbReference type="GO" id="GO:0004177">
    <property type="term" value="F:aminopeptidase activity"/>
    <property type="evidence" value="ECO:0007669"/>
    <property type="project" value="UniProtKB-KW"/>
</dbReference>
<dbReference type="PRINTS" id="PR00932">
    <property type="entry name" value="AMINO1PTASE"/>
</dbReference>
<evidence type="ECO:0000313" key="13">
    <source>
        <dbReference type="EMBL" id="KAE8240097.1"/>
    </source>
</evidence>
<evidence type="ECO:0000256" key="4">
    <source>
        <dbReference type="ARBA" id="ARBA00011965"/>
    </source>
</evidence>
<feature type="region of interest" description="Disordered" evidence="12">
    <location>
        <begin position="240"/>
        <end position="263"/>
    </location>
</feature>
<dbReference type="GO" id="GO:0000324">
    <property type="term" value="C:fungal-type vacuole"/>
    <property type="evidence" value="ECO:0007669"/>
    <property type="project" value="TreeGrafter"/>
</dbReference>
<dbReference type="GO" id="GO:0008237">
    <property type="term" value="F:metallopeptidase activity"/>
    <property type="evidence" value="ECO:0007669"/>
    <property type="project" value="UniProtKB-KW"/>
</dbReference>
<dbReference type="InterPro" id="IPR001948">
    <property type="entry name" value="Peptidase_M18"/>
</dbReference>
<evidence type="ECO:0000256" key="11">
    <source>
        <dbReference type="RuleBase" id="RU004386"/>
    </source>
</evidence>
<dbReference type="GO" id="GO:0008270">
    <property type="term" value="F:zinc ion binding"/>
    <property type="evidence" value="ECO:0007669"/>
    <property type="project" value="InterPro"/>
</dbReference>
<keyword evidence="7 11" id="KW-0479">Metal-binding</keyword>
<reference evidence="13" key="1">
    <citation type="submission" date="2016-04" db="EMBL/GenBank/DDBJ databases">
        <authorList>
            <person name="Nguyen H.D."/>
            <person name="Samba Siva P."/>
            <person name="Cullis J."/>
            <person name="Levesque C.A."/>
            <person name="Hambleton S."/>
        </authorList>
    </citation>
    <scope>NUCLEOTIDE SEQUENCE</scope>
    <source>
        <strain evidence="13">DAOMC 236416</strain>
    </source>
</reference>
<evidence type="ECO:0000256" key="2">
    <source>
        <dbReference type="ARBA" id="ARBA00001947"/>
    </source>
</evidence>
<keyword evidence="8 11" id="KW-0378">Hydrolase</keyword>
<dbReference type="GO" id="GO:0006508">
    <property type="term" value="P:proteolysis"/>
    <property type="evidence" value="ECO:0007669"/>
    <property type="project" value="UniProtKB-KW"/>
</dbReference>
<dbReference type="InterPro" id="IPR023358">
    <property type="entry name" value="Peptidase_M18_dom2"/>
</dbReference>
<comment type="cofactor">
    <cofactor evidence="2">
        <name>Zn(2+)</name>
        <dbReference type="ChEBI" id="CHEBI:29105"/>
    </cofactor>
</comment>
<comment type="caution">
    <text evidence="13">The sequence shown here is derived from an EMBL/GenBank/DDBJ whole genome shotgun (WGS) entry which is preliminary data.</text>
</comment>
<dbReference type="Gene3D" id="2.30.250.10">
    <property type="entry name" value="Aminopeptidase i, Domain 2"/>
    <property type="match status" value="1"/>
</dbReference>
<evidence type="ECO:0000256" key="3">
    <source>
        <dbReference type="ARBA" id="ARBA00008290"/>
    </source>
</evidence>
<dbReference type="PANTHER" id="PTHR28570">
    <property type="entry name" value="ASPARTYL AMINOPEPTIDASE"/>
    <property type="match status" value="1"/>
</dbReference>
<feature type="region of interest" description="Disordered" evidence="12">
    <location>
        <begin position="1"/>
        <end position="45"/>
    </location>
</feature>
<keyword evidence="6 11" id="KW-0645">Protease</keyword>
<evidence type="ECO:0000256" key="8">
    <source>
        <dbReference type="ARBA" id="ARBA00022801"/>
    </source>
</evidence>
<evidence type="ECO:0000256" key="9">
    <source>
        <dbReference type="ARBA" id="ARBA00022833"/>
    </source>
</evidence>
<organism evidence="13 14">
    <name type="scientific">Tilletia indica</name>
    <dbReference type="NCBI Taxonomy" id="43049"/>
    <lineage>
        <taxon>Eukaryota</taxon>
        <taxon>Fungi</taxon>
        <taxon>Dikarya</taxon>
        <taxon>Basidiomycota</taxon>
        <taxon>Ustilaginomycotina</taxon>
        <taxon>Exobasidiomycetes</taxon>
        <taxon>Tilletiales</taxon>
        <taxon>Tilletiaceae</taxon>
        <taxon>Tilletia</taxon>
    </lineage>
</organism>